<accession>A0A101HG74</accession>
<protein>
    <submittedName>
        <fullName evidence="2">Uncharacterized protein</fullName>
    </submittedName>
</protein>
<evidence type="ECO:0000313" key="3">
    <source>
        <dbReference type="Proteomes" id="UP000053904"/>
    </source>
</evidence>
<feature type="transmembrane region" description="Helical" evidence="1">
    <location>
        <begin position="19"/>
        <end position="36"/>
    </location>
</feature>
<feature type="non-terminal residue" evidence="2">
    <location>
        <position position="37"/>
    </location>
</feature>
<evidence type="ECO:0000313" key="2">
    <source>
        <dbReference type="EMBL" id="KUK76295.1"/>
    </source>
</evidence>
<dbReference type="EMBL" id="LGGO01000174">
    <property type="protein sequence ID" value="KUK76295.1"/>
    <property type="molecule type" value="Genomic_DNA"/>
</dbReference>
<organism evidence="2 3">
    <name type="scientific">candidate division WS6 bacterium 34_10</name>
    <dbReference type="NCBI Taxonomy" id="1641389"/>
    <lineage>
        <taxon>Bacteria</taxon>
        <taxon>Candidatus Dojkabacteria</taxon>
    </lineage>
</organism>
<name>A0A101HG74_9BACT</name>
<proteinExistence type="predicted"/>
<dbReference type="AlphaFoldDB" id="A0A101HG74"/>
<keyword evidence="1" id="KW-0472">Membrane</keyword>
<keyword evidence="1" id="KW-0812">Transmembrane</keyword>
<dbReference type="Proteomes" id="UP000053904">
    <property type="component" value="Unassembled WGS sequence"/>
</dbReference>
<gene>
    <name evidence="2" type="ORF">XD93_1005</name>
</gene>
<keyword evidence="1" id="KW-1133">Transmembrane helix</keyword>
<comment type="caution">
    <text evidence="2">The sequence shown here is derived from an EMBL/GenBank/DDBJ whole genome shotgun (WGS) entry which is preliminary data.</text>
</comment>
<sequence>MSKIVTQPTGEDNVKRLKIILLSFGIAFSLFFTKIFA</sequence>
<evidence type="ECO:0000256" key="1">
    <source>
        <dbReference type="SAM" id="Phobius"/>
    </source>
</evidence>
<reference evidence="3" key="1">
    <citation type="journal article" date="2015" name="MBio">
        <title>Genome-Resolved Metagenomic Analysis Reveals Roles for Candidate Phyla and Other Microbial Community Members in Biogeochemical Transformations in Oil Reservoirs.</title>
        <authorList>
            <person name="Hu P."/>
            <person name="Tom L."/>
            <person name="Singh A."/>
            <person name="Thomas B.C."/>
            <person name="Baker B.J."/>
            <person name="Piceno Y.M."/>
            <person name="Andersen G.L."/>
            <person name="Banfield J.F."/>
        </authorList>
    </citation>
    <scope>NUCLEOTIDE SEQUENCE [LARGE SCALE GENOMIC DNA]</scope>
</reference>